<dbReference type="InterPro" id="IPR036866">
    <property type="entry name" value="RibonucZ/Hydroxyglut_hydro"/>
</dbReference>
<evidence type="ECO:0000313" key="5">
    <source>
        <dbReference type="Proteomes" id="UP001336250"/>
    </source>
</evidence>
<feature type="signal peptide" evidence="2">
    <location>
        <begin position="1"/>
        <end position="28"/>
    </location>
</feature>
<keyword evidence="5" id="KW-1185">Reference proteome</keyword>
<evidence type="ECO:0000259" key="3">
    <source>
        <dbReference type="SMART" id="SM00849"/>
    </source>
</evidence>
<dbReference type="Pfam" id="PF00753">
    <property type="entry name" value="Lactamase_B"/>
    <property type="match status" value="1"/>
</dbReference>
<dbReference type="Gene3D" id="3.60.15.10">
    <property type="entry name" value="Ribonuclease Z/Hydroxyacylglutathione hydrolase-like"/>
    <property type="match status" value="1"/>
</dbReference>
<dbReference type="EMBL" id="JAZIBG010000009">
    <property type="protein sequence ID" value="MEF7613001.1"/>
    <property type="molecule type" value="Genomic_DNA"/>
</dbReference>
<dbReference type="PANTHER" id="PTHR42951:SF4">
    <property type="entry name" value="ACYL-COENZYME A THIOESTERASE MBLAC2"/>
    <property type="match status" value="1"/>
</dbReference>
<dbReference type="GO" id="GO:0017001">
    <property type="term" value="P:antibiotic catabolic process"/>
    <property type="evidence" value="ECO:0007669"/>
    <property type="project" value="UniProtKB-ARBA"/>
</dbReference>
<sequence>MKLRGGLAHAAAAGLLGLALLLAGCAQGGAPRIDAELRAVPVAPGVYLLPGVPGEADRRTLGRIGNAGFIVGPHGVLAIDAGTSTLHGRALLRAIRRTTPLPVRAVLLTQTKPDFLFGALAFREAGIPVLMHREAAALMAARCRVCLERLRRDVGEAAMAGTELFVPDELFDQAHVLDRTGRPAQVLYFGHSSGPGDVAVLDPATGVLFAGGLLDERRIPDLHDADLPGWHGALAALRALPGVRGVVPGHGPPATPAVIDAVESYLSQLEDRVQVLLDEHAPLSEVADRAALPGYAGWDGYPGLHRRNAATLFLRREQEAFGR</sequence>
<name>A0AAW9PZN3_9BURK</name>
<accession>A0AAW9PZN3</accession>
<dbReference type="PANTHER" id="PTHR42951">
    <property type="entry name" value="METALLO-BETA-LACTAMASE DOMAIN-CONTAINING"/>
    <property type="match status" value="1"/>
</dbReference>
<dbReference type="InterPro" id="IPR001279">
    <property type="entry name" value="Metallo-B-lactamas"/>
</dbReference>
<protein>
    <submittedName>
        <fullName evidence="4">MBL fold metallo-hydrolase</fullName>
    </submittedName>
</protein>
<dbReference type="SMART" id="SM00849">
    <property type="entry name" value="Lactamase_B"/>
    <property type="match status" value="1"/>
</dbReference>
<gene>
    <name evidence="4" type="ORF">V4F39_03690</name>
</gene>
<evidence type="ECO:0000313" key="4">
    <source>
        <dbReference type="EMBL" id="MEF7613001.1"/>
    </source>
</evidence>
<dbReference type="PROSITE" id="PS51257">
    <property type="entry name" value="PROKAR_LIPOPROTEIN"/>
    <property type="match status" value="1"/>
</dbReference>
<evidence type="ECO:0000256" key="2">
    <source>
        <dbReference type="SAM" id="SignalP"/>
    </source>
</evidence>
<comment type="caution">
    <text evidence="4">The sequence shown here is derived from an EMBL/GenBank/DDBJ whole genome shotgun (WGS) entry which is preliminary data.</text>
</comment>
<dbReference type="RefSeq" id="WP_332287916.1">
    <property type="nucleotide sequence ID" value="NZ_JAZIBG010000009.1"/>
</dbReference>
<comment type="similarity">
    <text evidence="1">Belongs to the metallo-beta-lactamase superfamily. Class-B beta-lactamase family.</text>
</comment>
<dbReference type="Proteomes" id="UP001336250">
    <property type="component" value="Unassembled WGS sequence"/>
</dbReference>
<dbReference type="InterPro" id="IPR050855">
    <property type="entry name" value="NDM-1-like"/>
</dbReference>
<proteinExistence type="inferred from homology"/>
<keyword evidence="2" id="KW-0732">Signal</keyword>
<dbReference type="SUPFAM" id="SSF56281">
    <property type="entry name" value="Metallo-hydrolase/oxidoreductase"/>
    <property type="match status" value="1"/>
</dbReference>
<dbReference type="AlphaFoldDB" id="A0AAW9PZN3"/>
<feature type="domain" description="Metallo-beta-lactamase" evidence="3">
    <location>
        <begin position="64"/>
        <end position="250"/>
    </location>
</feature>
<evidence type="ECO:0000256" key="1">
    <source>
        <dbReference type="ARBA" id="ARBA00005250"/>
    </source>
</evidence>
<dbReference type="CDD" id="cd16282">
    <property type="entry name" value="metallo-hydrolase-like_MBL-fold"/>
    <property type="match status" value="1"/>
</dbReference>
<reference evidence="4 5" key="1">
    <citation type="submission" date="2024-02" db="EMBL/GenBank/DDBJ databases">
        <title>Genome sequence of Aquincola sp. MAHUQ-54.</title>
        <authorList>
            <person name="Huq M.A."/>
        </authorList>
    </citation>
    <scope>NUCLEOTIDE SEQUENCE [LARGE SCALE GENOMIC DNA]</scope>
    <source>
        <strain evidence="4 5">MAHUQ-54</strain>
    </source>
</reference>
<feature type="chain" id="PRO_5043903314" evidence="2">
    <location>
        <begin position="29"/>
        <end position="323"/>
    </location>
</feature>
<organism evidence="4 5">
    <name type="scientific">Aquincola agrisoli</name>
    <dbReference type="NCBI Taxonomy" id="3119538"/>
    <lineage>
        <taxon>Bacteria</taxon>
        <taxon>Pseudomonadati</taxon>
        <taxon>Pseudomonadota</taxon>
        <taxon>Betaproteobacteria</taxon>
        <taxon>Burkholderiales</taxon>
        <taxon>Sphaerotilaceae</taxon>
        <taxon>Aquincola</taxon>
    </lineage>
</organism>